<dbReference type="Proteomes" id="UP000660339">
    <property type="component" value="Unassembled WGS sequence"/>
</dbReference>
<proteinExistence type="predicted"/>
<organism evidence="2 3">
    <name type="scientific">Catellatospora methionotrophica</name>
    <dbReference type="NCBI Taxonomy" id="121620"/>
    <lineage>
        <taxon>Bacteria</taxon>
        <taxon>Bacillati</taxon>
        <taxon>Actinomycetota</taxon>
        <taxon>Actinomycetes</taxon>
        <taxon>Micromonosporales</taxon>
        <taxon>Micromonosporaceae</taxon>
        <taxon>Catellatospora</taxon>
    </lineage>
</organism>
<accession>A0A8J3L6K5</accession>
<feature type="compositionally biased region" description="Basic and acidic residues" evidence="1">
    <location>
        <begin position="105"/>
        <end position="114"/>
    </location>
</feature>
<evidence type="ECO:0000256" key="1">
    <source>
        <dbReference type="SAM" id="MobiDB-lite"/>
    </source>
</evidence>
<comment type="caution">
    <text evidence="2">The sequence shown here is derived from an EMBL/GenBank/DDBJ whole genome shotgun (WGS) entry which is preliminary data.</text>
</comment>
<keyword evidence="3" id="KW-1185">Reference proteome</keyword>
<sequence>MTRGLMGSKPEVQMSLPMTHDFGSSVEAGRDGPLVLTVDVPGVRVAISFGEGSGLAGLEALRRFAAAVQVFATMAEARELQRAIAPRLVTNADLLHIADFLRDDGAPSDDDRRFRSIHGLRPHFPTRNDDQG</sequence>
<reference evidence="2" key="1">
    <citation type="submission" date="2021-01" db="EMBL/GenBank/DDBJ databases">
        <title>Whole genome shotgun sequence of Catellatospora methionotrophica NBRC 14553.</title>
        <authorList>
            <person name="Komaki H."/>
            <person name="Tamura T."/>
        </authorList>
    </citation>
    <scope>NUCLEOTIDE SEQUENCE</scope>
    <source>
        <strain evidence="2">NBRC 14553</strain>
    </source>
</reference>
<dbReference type="AlphaFoldDB" id="A0A8J3L6K5"/>
<dbReference type="EMBL" id="BONJ01000002">
    <property type="protein sequence ID" value="GIG12673.1"/>
    <property type="molecule type" value="Genomic_DNA"/>
</dbReference>
<evidence type="ECO:0000313" key="3">
    <source>
        <dbReference type="Proteomes" id="UP000660339"/>
    </source>
</evidence>
<name>A0A8J3L6K5_9ACTN</name>
<feature type="region of interest" description="Disordered" evidence="1">
    <location>
        <begin position="105"/>
        <end position="132"/>
    </location>
</feature>
<protein>
    <submittedName>
        <fullName evidence="2">Uncharacterized protein</fullName>
    </submittedName>
</protein>
<gene>
    <name evidence="2" type="ORF">Cme02nite_10050</name>
</gene>
<evidence type="ECO:0000313" key="2">
    <source>
        <dbReference type="EMBL" id="GIG12673.1"/>
    </source>
</evidence>